<dbReference type="InterPro" id="IPR020843">
    <property type="entry name" value="ER"/>
</dbReference>
<dbReference type="GO" id="GO:0005829">
    <property type="term" value="C:cytosol"/>
    <property type="evidence" value="ECO:0007669"/>
    <property type="project" value="TreeGrafter"/>
</dbReference>
<dbReference type="GO" id="GO:0003960">
    <property type="term" value="F:quinone reductase (NADPH) activity"/>
    <property type="evidence" value="ECO:0007669"/>
    <property type="project" value="TreeGrafter"/>
</dbReference>
<dbReference type="EMBL" id="JPKZ01000210">
    <property type="protein sequence ID" value="KHN88555.1"/>
    <property type="molecule type" value="Genomic_DNA"/>
</dbReference>
<dbReference type="Proteomes" id="UP000031036">
    <property type="component" value="Unassembled WGS sequence"/>
</dbReference>
<keyword evidence="1" id="KW-0521">NADP</keyword>
<dbReference type="InterPro" id="IPR011032">
    <property type="entry name" value="GroES-like_sf"/>
</dbReference>
<dbReference type="AlphaFoldDB" id="A0A0B2W5J7"/>
<gene>
    <name evidence="4" type="primary">CRYZ</name>
    <name evidence="4" type="ORF">Tcan_04036</name>
</gene>
<dbReference type="PANTHER" id="PTHR44154:SF1">
    <property type="entry name" value="QUINONE OXIDOREDUCTASE"/>
    <property type="match status" value="1"/>
</dbReference>
<dbReference type="FunFam" id="3.40.50.720:FF:000244">
    <property type="entry name" value="quinone oxidoreductase"/>
    <property type="match status" value="1"/>
</dbReference>
<dbReference type="Gene3D" id="3.90.180.10">
    <property type="entry name" value="Medium-chain alcohol dehydrogenases, catalytic domain"/>
    <property type="match status" value="1"/>
</dbReference>
<feature type="region of interest" description="Disordered" evidence="2">
    <location>
        <begin position="1"/>
        <end position="30"/>
    </location>
</feature>
<sequence>MIAVTSIGTPGGQTSGDPLAKQPGVEPRARRTGRSAAVVFITRSNIHLLRVFSPLTTLYRLNIVSMKPWRAAVVRAFGDPEKIQIQNRTDFPQLTSPNQALIRVRFAGVNPVDTYIRAGQYSVLPQLPYTPGREGSGTIEQIGDNVKNFEVGDQVWFTDPVTGSCADYAIAEKFYKLHNDLSFAEGATLGIKYMTAYRALFLKANAQAGQTVLIHGASGGVGLAACQLAVASSLKVVGTASTAEGRQLVRENGADLVVDHSKGDYYDELIEAYPSGFDIILEMLANANLARDFQLVANNGCIVVIGSRGTIEVNPRMLMVKEACVQGMLLTRSTREECEHMSAEIIRLLAQCTYRPIISKCFSLKQLPAAHRYMIEHTGAHGCVVIDMGLD</sequence>
<evidence type="ECO:0000313" key="5">
    <source>
        <dbReference type="Proteomes" id="UP000031036"/>
    </source>
</evidence>
<evidence type="ECO:0000259" key="3">
    <source>
        <dbReference type="SMART" id="SM00829"/>
    </source>
</evidence>
<accession>A0A0B2W5J7</accession>
<comment type="caution">
    <text evidence="4">The sequence shown here is derived from an EMBL/GenBank/DDBJ whole genome shotgun (WGS) entry which is preliminary data.</text>
</comment>
<dbReference type="OrthoDB" id="3941538at2759"/>
<dbReference type="SUPFAM" id="SSF51735">
    <property type="entry name" value="NAD(P)-binding Rossmann-fold domains"/>
    <property type="match status" value="1"/>
</dbReference>
<evidence type="ECO:0000313" key="4">
    <source>
        <dbReference type="EMBL" id="KHN88555.1"/>
    </source>
</evidence>
<dbReference type="Pfam" id="PF08240">
    <property type="entry name" value="ADH_N"/>
    <property type="match status" value="1"/>
</dbReference>
<dbReference type="CDD" id="cd08253">
    <property type="entry name" value="zeta_crystallin"/>
    <property type="match status" value="1"/>
</dbReference>
<dbReference type="Pfam" id="PF00107">
    <property type="entry name" value="ADH_zinc_N"/>
    <property type="match status" value="1"/>
</dbReference>
<dbReference type="GO" id="GO:0003730">
    <property type="term" value="F:mRNA 3'-UTR binding"/>
    <property type="evidence" value="ECO:0007669"/>
    <property type="project" value="TreeGrafter"/>
</dbReference>
<dbReference type="SUPFAM" id="SSF50129">
    <property type="entry name" value="GroES-like"/>
    <property type="match status" value="1"/>
</dbReference>
<dbReference type="PANTHER" id="PTHR44154">
    <property type="entry name" value="QUINONE OXIDOREDUCTASE"/>
    <property type="match status" value="1"/>
</dbReference>
<dbReference type="OMA" id="CDHTIDY"/>
<dbReference type="SMART" id="SM00829">
    <property type="entry name" value="PKS_ER"/>
    <property type="match status" value="1"/>
</dbReference>
<evidence type="ECO:0000256" key="1">
    <source>
        <dbReference type="ARBA" id="ARBA00022857"/>
    </source>
</evidence>
<feature type="domain" description="Enoyl reductase (ER)" evidence="3">
    <location>
        <begin position="78"/>
        <end position="386"/>
    </location>
</feature>
<dbReference type="InterPro" id="IPR036291">
    <property type="entry name" value="NAD(P)-bd_dom_sf"/>
</dbReference>
<evidence type="ECO:0000256" key="2">
    <source>
        <dbReference type="SAM" id="MobiDB-lite"/>
    </source>
</evidence>
<proteinExistence type="predicted"/>
<organism evidence="4 5">
    <name type="scientific">Toxocara canis</name>
    <name type="common">Canine roundworm</name>
    <dbReference type="NCBI Taxonomy" id="6265"/>
    <lineage>
        <taxon>Eukaryota</taxon>
        <taxon>Metazoa</taxon>
        <taxon>Ecdysozoa</taxon>
        <taxon>Nematoda</taxon>
        <taxon>Chromadorea</taxon>
        <taxon>Rhabditida</taxon>
        <taxon>Spirurina</taxon>
        <taxon>Ascaridomorpha</taxon>
        <taxon>Ascaridoidea</taxon>
        <taxon>Toxocaridae</taxon>
        <taxon>Toxocara</taxon>
    </lineage>
</organism>
<name>A0A0B2W5J7_TOXCA</name>
<dbReference type="InterPro" id="IPR013154">
    <property type="entry name" value="ADH-like_N"/>
</dbReference>
<keyword evidence="5" id="KW-1185">Reference proteome</keyword>
<dbReference type="GO" id="GO:0070402">
    <property type="term" value="F:NADPH binding"/>
    <property type="evidence" value="ECO:0007669"/>
    <property type="project" value="TreeGrafter"/>
</dbReference>
<protein>
    <submittedName>
        <fullName evidence="4">Zeta-crystallin</fullName>
    </submittedName>
</protein>
<dbReference type="STRING" id="6265.A0A0B2W5J7"/>
<dbReference type="InterPro" id="IPR051603">
    <property type="entry name" value="Zinc-ADH_QOR/CCCR"/>
</dbReference>
<dbReference type="InterPro" id="IPR013149">
    <property type="entry name" value="ADH-like_C"/>
</dbReference>
<reference evidence="4 5" key="1">
    <citation type="submission" date="2014-11" db="EMBL/GenBank/DDBJ databases">
        <title>Genetic blueprint of the zoonotic pathogen Toxocara canis.</title>
        <authorList>
            <person name="Zhu X.-Q."/>
            <person name="Korhonen P.K."/>
            <person name="Cai H."/>
            <person name="Young N.D."/>
            <person name="Nejsum P."/>
            <person name="von Samson-Himmelstjerna G."/>
            <person name="Boag P.R."/>
            <person name="Tan P."/>
            <person name="Li Q."/>
            <person name="Min J."/>
            <person name="Yang Y."/>
            <person name="Wang X."/>
            <person name="Fang X."/>
            <person name="Hall R.S."/>
            <person name="Hofmann A."/>
            <person name="Sternberg P.W."/>
            <person name="Jex A.R."/>
            <person name="Gasser R.B."/>
        </authorList>
    </citation>
    <scope>NUCLEOTIDE SEQUENCE [LARGE SCALE GENOMIC DNA]</scope>
    <source>
        <strain evidence="4">PN_DK_2014</strain>
    </source>
</reference>
<dbReference type="Gene3D" id="3.40.50.720">
    <property type="entry name" value="NAD(P)-binding Rossmann-like Domain"/>
    <property type="match status" value="1"/>
</dbReference>